<reference evidence="8 9" key="1">
    <citation type="submission" date="2022-03" db="EMBL/GenBank/DDBJ databases">
        <title>Novel taxa within the pig intestine.</title>
        <authorList>
            <person name="Wylensek D."/>
            <person name="Bishof K."/>
            <person name="Afrizal A."/>
            <person name="Clavel T."/>
        </authorList>
    </citation>
    <scope>NUCLEOTIDE SEQUENCE [LARGE SCALE GENOMIC DNA]</scope>
    <source>
        <strain evidence="8 9">CLA-KB-P66</strain>
    </source>
</reference>
<evidence type="ECO:0000259" key="7">
    <source>
        <dbReference type="PROSITE" id="PS51755"/>
    </source>
</evidence>
<dbReference type="InterPro" id="IPR001867">
    <property type="entry name" value="OmpR/PhoB-type_DNA-bd"/>
</dbReference>
<comment type="caution">
    <text evidence="8">The sequence shown here is derived from an EMBL/GenBank/DDBJ whole genome shotgun (WGS) entry which is preliminary data.</text>
</comment>
<keyword evidence="3 5" id="KW-0238">DNA-binding</keyword>
<dbReference type="InterPro" id="IPR036388">
    <property type="entry name" value="WH-like_DNA-bd_sf"/>
</dbReference>
<dbReference type="Gene3D" id="6.10.250.690">
    <property type="match status" value="1"/>
</dbReference>
<dbReference type="InterPro" id="IPR016032">
    <property type="entry name" value="Sig_transdc_resp-reg_C-effctor"/>
</dbReference>
<dbReference type="InterPro" id="IPR001789">
    <property type="entry name" value="Sig_transdc_resp-reg_receiver"/>
</dbReference>
<dbReference type="Proteomes" id="UP001275932">
    <property type="component" value="Unassembled WGS sequence"/>
</dbReference>
<evidence type="ECO:0000313" key="9">
    <source>
        <dbReference type="Proteomes" id="UP001275932"/>
    </source>
</evidence>
<dbReference type="Pfam" id="PF00072">
    <property type="entry name" value="Response_reg"/>
    <property type="match status" value="1"/>
</dbReference>
<dbReference type="Pfam" id="PF00486">
    <property type="entry name" value="Trans_reg_C"/>
    <property type="match status" value="1"/>
</dbReference>
<evidence type="ECO:0000256" key="2">
    <source>
        <dbReference type="ARBA" id="ARBA00023012"/>
    </source>
</evidence>
<keyword evidence="1 4" id="KW-0597">Phosphoprotein</keyword>
<dbReference type="InterPro" id="IPR011006">
    <property type="entry name" value="CheY-like_superfamily"/>
</dbReference>
<dbReference type="SMART" id="SM00862">
    <property type="entry name" value="Trans_reg_C"/>
    <property type="match status" value="1"/>
</dbReference>
<organism evidence="8 9">
    <name type="scientific">Intestinicryptomonas porci</name>
    <dbReference type="NCBI Taxonomy" id="2926320"/>
    <lineage>
        <taxon>Bacteria</taxon>
        <taxon>Pseudomonadati</taxon>
        <taxon>Verrucomicrobiota</taxon>
        <taxon>Opitutia</taxon>
        <taxon>Opitutales</taxon>
        <taxon>Intestinicryptomonaceae</taxon>
        <taxon>Intestinicryptomonas</taxon>
    </lineage>
</organism>
<evidence type="ECO:0000256" key="3">
    <source>
        <dbReference type="ARBA" id="ARBA00023125"/>
    </source>
</evidence>
<dbReference type="PANTHER" id="PTHR48111:SF40">
    <property type="entry name" value="PHOSPHATE REGULON TRANSCRIPTIONAL REGULATORY PROTEIN PHOB"/>
    <property type="match status" value="1"/>
</dbReference>
<dbReference type="PANTHER" id="PTHR48111">
    <property type="entry name" value="REGULATOR OF RPOS"/>
    <property type="match status" value="1"/>
</dbReference>
<feature type="modified residue" description="4-aspartylphosphate" evidence="4">
    <location>
        <position position="55"/>
    </location>
</feature>
<gene>
    <name evidence="8" type="ORF">MOX91_02550</name>
</gene>
<dbReference type="InterPro" id="IPR039420">
    <property type="entry name" value="WalR-like"/>
</dbReference>
<evidence type="ECO:0000313" key="8">
    <source>
        <dbReference type="EMBL" id="MDX8415060.1"/>
    </source>
</evidence>
<feature type="domain" description="Response regulatory" evidence="6">
    <location>
        <begin position="5"/>
        <end position="122"/>
    </location>
</feature>
<dbReference type="SUPFAM" id="SSF52172">
    <property type="entry name" value="CheY-like"/>
    <property type="match status" value="1"/>
</dbReference>
<dbReference type="RefSeq" id="WP_370396505.1">
    <property type="nucleotide sequence ID" value="NZ_JALBUT010000002.1"/>
</dbReference>
<name>A0ABU4WHI5_9BACT</name>
<keyword evidence="9" id="KW-1185">Reference proteome</keyword>
<evidence type="ECO:0000259" key="6">
    <source>
        <dbReference type="PROSITE" id="PS50110"/>
    </source>
</evidence>
<feature type="domain" description="OmpR/PhoB-type" evidence="7">
    <location>
        <begin position="132"/>
        <end position="228"/>
    </location>
</feature>
<dbReference type="Gene3D" id="3.40.50.2300">
    <property type="match status" value="1"/>
</dbReference>
<dbReference type="SMART" id="SM00448">
    <property type="entry name" value="REC"/>
    <property type="match status" value="1"/>
</dbReference>
<dbReference type="PROSITE" id="PS50110">
    <property type="entry name" value="RESPONSE_REGULATORY"/>
    <property type="match status" value="1"/>
</dbReference>
<dbReference type="EMBL" id="JALBUT010000002">
    <property type="protein sequence ID" value="MDX8415060.1"/>
    <property type="molecule type" value="Genomic_DNA"/>
</dbReference>
<dbReference type="Gene3D" id="1.10.10.10">
    <property type="entry name" value="Winged helix-like DNA-binding domain superfamily/Winged helix DNA-binding domain"/>
    <property type="match status" value="1"/>
</dbReference>
<dbReference type="CDD" id="cd00383">
    <property type="entry name" value="trans_reg_C"/>
    <property type="match status" value="1"/>
</dbReference>
<sequence length="229" mass="25224">MSKEKILIIEDEAPIREILEMVLRTNGFSNIKTASDGETGLSLAFSYKPDAILLDLMLPNIDGLGVCRKIRENPQTNGIPIIMLTAKSGESDIVLGLELGADDYITKPFSNNVLIARLRTQLRKKSEPEKPSDTISYKNLSIDRSKHSAVLDGKPVELTYTEFAILALLAKNAGRVFSRDALISGVRGEEYAVTDRAIDVQIVNLRRKLGSFGANIETVRGIGYKMKEA</sequence>
<evidence type="ECO:0000256" key="4">
    <source>
        <dbReference type="PROSITE-ProRule" id="PRU00169"/>
    </source>
</evidence>
<evidence type="ECO:0000256" key="5">
    <source>
        <dbReference type="PROSITE-ProRule" id="PRU01091"/>
    </source>
</evidence>
<proteinExistence type="predicted"/>
<dbReference type="CDD" id="cd17574">
    <property type="entry name" value="REC_OmpR"/>
    <property type="match status" value="1"/>
</dbReference>
<feature type="DNA-binding region" description="OmpR/PhoB-type" evidence="5">
    <location>
        <begin position="132"/>
        <end position="228"/>
    </location>
</feature>
<keyword evidence="2" id="KW-0902">Two-component regulatory system</keyword>
<dbReference type="SUPFAM" id="SSF46894">
    <property type="entry name" value="C-terminal effector domain of the bipartite response regulators"/>
    <property type="match status" value="1"/>
</dbReference>
<evidence type="ECO:0000256" key="1">
    <source>
        <dbReference type="ARBA" id="ARBA00022553"/>
    </source>
</evidence>
<accession>A0ABU4WHI5</accession>
<protein>
    <submittedName>
        <fullName evidence="8">Response regulator transcription factor</fullName>
    </submittedName>
</protein>
<dbReference type="PROSITE" id="PS51755">
    <property type="entry name" value="OMPR_PHOB"/>
    <property type="match status" value="1"/>
</dbReference>